<accession>A0A4P6M481</accession>
<evidence type="ECO:0000313" key="3">
    <source>
        <dbReference type="Proteomes" id="UP000289794"/>
    </source>
</evidence>
<proteinExistence type="predicted"/>
<gene>
    <name evidence="2" type="ORF">PMF13cell1_05568</name>
</gene>
<dbReference type="Proteomes" id="UP000289794">
    <property type="component" value="Chromosome"/>
</dbReference>
<feature type="region of interest" description="Disordered" evidence="1">
    <location>
        <begin position="1"/>
        <end position="25"/>
    </location>
</feature>
<evidence type="ECO:0000256" key="1">
    <source>
        <dbReference type="SAM" id="MobiDB-lite"/>
    </source>
</evidence>
<dbReference type="EMBL" id="CP035945">
    <property type="protein sequence ID" value="QBE99974.1"/>
    <property type="molecule type" value="Genomic_DNA"/>
</dbReference>
<dbReference type="AlphaFoldDB" id="A0A4P6M481"/>
<dbReference type="KEGG" id="bpro:PMF13cell1_05568"/>
<reference evidence="2 3" key="1">
    <citation type="submission" date="2019-01" db="EMBL/GenBank/DDBJ databases">
        <title>PMF-metabolizing Aryl O-demethylase.</title>
        <authorList>
            <person name="Kim M."/>
        </authorList>
    </citation>
    <scope>NUCLEOTIDE SEQUENCE [LARGE SCALE GENOMIC DNA]</scope>
    <source>
        <strain evidence="2 3">PMF1</strain>
    </source>
</reference>
<evidence type="ECO:0000313" key="2">
    <source>
        <dbReference type="EMBL" id="QBE99974.1"/>
    </source>
</evidence>
<protein>
    <submittedName>
        <fullName evidence="2">Uncharacterized protein</fullName>
    </submittedName>
</protein>
<name>A0A4P6M481_9FIRM</name>
<organism evidence="2 3">
    <name type="scientific">Blautia producta</name>
    <dbReference type="NCBI Taxonomy" id="33035"/>
    <lineage>
        <taxon>Bacteria</taxon>
        <taxon>Bacillati</taxon>
        <taxon>Bacillota</taxon>
        <taxon>Clostridia</taxon>
        <taxon>Lachnospirales</taxon>
        <taxon>Lachnospiraceae</taxon>
        <taxon>Blautia</taxon>
    </lineage>
</organism>
<dbReference type="RefSeq" id="WP_130182863.1">
    <property type="nucleotide sequence ID" value="NZ_CP035945.1"/>
</dbReference>
<sequence length="148" mass="16516">MNEISHEGTHVHDYHSHSHDHHEHAPISLHKNNTIIALNAYEQDDASVISLEWKSCKDARQTEVLLKQLFKNIARDITEQNGIIGHIKASMERNEVIIISLTNTEAMKKEALSPNIQIHAAVIALCIDKNTLAQIVESALASSPLFSI</sequence>